<feature type="compositionally biased region" description="Basic and acidic residues" evidence="5">
    <location>
        <begin position="17"/>
        <end position="26"/>
    </location>
</feature>
<feature type="transmembrane region" description="Helical" evidence="6">
    <location>
        <begin position="796"/>
        <end position="817"/>
    </location>
</feature>
<dbReference type="NCBIfam" id="TIGR03062">
    <property type="entry name" value="pip_yhgE_Cterm"/>
    <property type="match status" value="1"/>
</dbReference>
<feature type="compositionally biased region" description="Basic residues" evidence="5">
    <location>
        <begin position="113"/>
        <end position="125"/>
    </location>
</feature>
<evidence type="ECO:0000256" key="5">
    <source>
        <dbReference type="SAM" id="MobiDB-lite"/>
    </source>
</evidence>
<evidence type="ECO:0000259" key="7">
    <source>
        <dbReference type="Pfam" id="PF12698"/>
    </source>
</evidence>
<dbReference type="PANTHER" id="PTHR43077">
    <property type="entry name" value="TRANSPORT PERMEASE YVFS-RELATED"/>
    <property type="match status" value="1"/>
</dbReference>
<evidence type="ECO:0000256" key="3">
    <source>
        <dbReference type="ARBA" id="ARBA00022989"/>
    </source>
</evidence>
<dbReference type="InterPro" id="IPR051328">
    <property type="entry name" value="T7SS_ABC-Transporter"/>
</dbReference>
<dbReference type="Pfam" id="PF12698">
    <property type="entry name" value="ABC2_membrane_3"/>
    <property type="match status" value="2"/>
</dbReference>
<evidence type="ECO:0000256" key="2">
    <source>
        <dbReference type="ARBA" id="ARBA00022692"/>
    </source>
</evidence>
<feature type="compositionally biased region" description="Low complexity" evidence="5">
    <location>
        <begin position="32"/>
        <end position="56"/>
    </location>
</feature>
<dbReference type="InterPro" id="IPR013525">
    <property type="entry name" value="ABC2_TM"/>
</dbReference>
<evidence type="ECO:0000256" key="1">
    <source>
        <dbReference type="ARBA" id="ARBA00004141"/>
    </source>
</evidence>
<dbReference type="GO" id="GO:0140359">
    <property type="term" value="F:ABC-type transporter activity"/>
    <property type="evidence" value="ECO:0007669"/>
    <property type="project" value="InterPro"/>
</dbReference>
<dbReference type="InterPro" id="IPR017500">
    <property type="entry name" value="Phage_infect_YhgE_N"/>
</dbReference>
<feature type="transmembrane region" description="Helical" evidence="6">
    <location>
        <begin position="855"/>
        <end position="875"/>
    </location>
</feature>
<keyword evidence="9" id="KW-1185">Reference proteome</keyword>
<keyword evidence="2 6" id="KW-0812">Transmembrane</keyword>
<feature type="compositionally biased region" description="Basic residues" evidence="5">
    <location>
        <begin position="140"/>
        <end position="156"/>
    </location>
</feature>
<keyword evidence="3 6" id="KW-1133">Transmembrane helix</keyword>
<dbReference type="Proteomes" id="UP000386847">
    <property type="component" value="Chromosome"/>
</dbReference>
<feature type="transmembrane region" description="Helical" evidence="6">
    <location>
        <begin position="823"/>
        <end position="843"/>
    </location>
</feature>
<accession>A0A5Q2FCD7</accession>
<dbReference type="EMBL" id="CP045725">
    <property type="protein sequence ID" value="QGF23084.1"/>
    <property type="molecule type" value="Genomic_DNA"/>
</dbReference>
<protein>
    <submittedName>
        <fullName evidence="8">DUF3533 domain-containing protein</fullName>
    </submittedName>
</protein>
<proteinExistence type="predicted"/>
<dbReference type="GO" id="GO:0016020">
    <property type="term" value="C:membrane"/>
    <property type="evidence" value="ECO:0007669"/>
    <property type="project" value="UniProtKB-SubCell"/>
</dbReference>
<feature type="domain" description="ABC-2 type transporter transmembrane" evidence="7">
    <location>
        <begin position="249"/>
        <end position="380"/>
    </location>
</feature>
<dbReference type="NCBIfam" id="TIGR03061">
    <property type="entry name" value="pip_yhgE_Nterm"/>
    <property type="match status" value="1"/>
</dbReference>
<dbReference type="PANTHER" id="PTHR43077:SF5">
    <property type="entry name" value="PHAGE INFECTION PROTEIN"/>
    <property type="match status" value="1"/>
</dbReference>
<dbReference type="InterPro" id="IPR011049">
    <property type="entry name" value="Serralysin-like_metalloprot_C"/>
</dbReference>
<feature type="transmembrane region" description="Helical" evidence="6">
    <location>
        <begin position="244"/>
        <end position="265"/>
    </location>
</feature>
<evidence type="ECO:0000313" key="9">
    <source>
        <dbReference type="Proteomes" id="UP000386847"/>
    </source>
</evidence>
<gene>
    <name evidence="8" type="ORF">Rai3103_04725</name>
</gene>
<evidence type="ECO:0000256" key="6">
    <source>
        <dbReference type="SAM" id="Phobius"/>
    </source>
</evidence>
<feature type="compositionally biased region" description="Basic residues" evidence="5">
    <location>
        <begin position="202"/>
        <end position="216"/>
    </location>
</feature>
<dbReference type="InterPro" id="IPR023908">
    <property type="entry name" value="xxxLxxG_rpt"/>
</dbReference>
<feature type="compositionally biased region" description="Basic residues" evidence="5">
    <location>
        <begin position="57"/>
        <end position="70"/>
    </location>
</feature>
<feature type="transmembrane region" description="Helical" evidence="6">
    <location>
        <begin position="755"/>
        <end position="775"/>
    </location>
</feature>
<dbReference type="InterPro" id="IPR017501">
    <property type="entry name" value="Phage_infect_YhgE_C"/>
</dbReference>
<name>A0A5Q2FCD7_9ACTN</name>
<comment type="subcellular location">
    <subcellularLocation>
        <location evidence="1">Membrane</location>
        <topology evidence="1">Multi-pass membrane protein</topology>
    </subcellularLocation>
</comment>
<dbReference type="KEGG" id="rain:Rai3103_04725"/>
<dbReference type="Gene3D" id="3.40.1710.10">
    <property type="entry name" value="abc type-2 transporter like domain"/>
    <property type="match status" value="1"/>
</dbReference>
<feature type="transmembrane region" description="Helical" evidence="6">
    <location>
        <begin position="915"/>
        <end position="935"/>
    </location>
</feature>
<feature type="region of interest" description="Disordered" evidence="5">
    <location>
        <begin position="1"/>
        <end position="219"/>
    </location>
</feature>
<feature type="domain" description="ABC-2 type transporter transmembrane" evidence="7">
    <location>
        <begin position="735"/>
        <end position="931"/>
    </location>
</feature>
<reference evidence="8 9" key="1">
    <citation type="submission" date="2019-10" db="EMBL/GenBank/DDBJ databases">
        <title>Genomic analysis of Raineyella sp. CBA3103.</title>
        <authorList>
            <person name="Roh S.W."/>
        </authorList>
    </citation>
    <scope>NUCLEOTIDE SEQUENCE [LARGE SCALE GENOMIC DNA]</scope>
    <source>
        <strain evidence="8 9">CBA3103</strain>
    </source>
</reference>
<keyword evidence="4 6" id="KW-0472">Membrane</keyword>
<dbReference type="NCBIfam" id="TIGR03057">
    <property type="entry name" value="xxxLxxG_by_4"/>
    <property type="match status" value="4"/>
</dbReference>
<sequence length="951" mass="98544">MCRPAACSAWCPRGRRAHEPAADPRGPDALQRGEPAGPRPPLAAGHRAGAAAQRPGQLRRHRQPRRRTHAARGADRASRTVDAAVAARPRLARSRDRRPAGPGLRRPADPRPRRTHLGAQRPRHHAAADRDGPDGWPTAARRRRHRRAARPGRPARRLANPAAAHRRRPRRSPAGARRPPPDRDRLRGGARSGAPTGALGRPARRIGRHPRPHSRSRPGGLTVLRFIRFGTELRRFSRSRMQRLAIVAACLIPLLYGALYLWAFWNPTGHLDRIPVAIVDQDTGATKDGTAVHAGRDLTDELVRTGTLQWHTTDGATAHEGLVSGDYYAVLTIPAGFSQALTTAGTDHPRQAPLQVQYNDANGYTTRTILSTVMKEVRSGASDAIGAQLVDKLLIGTSDIRAGLVSASDGAGTLSTGADSAHSGAATLTDGLARLDTGAGQLANGADSAATGAHTLADGTGRLADGSATLATGAGQVASGASSLATGADQAHQGAQQLATGLDTLTAKTQGLPAATQRLATGSAQVAAGNKQLADKASVAAGKIATASTDVRAVLATLPADDPRVQQAYAALARVDTQTTTLNSQVQALSTGAQQVADGNAQLAASATALSSGIAAADQGANSLATGTGQLADGARTLSSGASSVAQGAGQVHDGAVRAHEGSTALATGLDTLASGAHTLADGVRSARTGSSTLTEGLGRLADGARTLSSGLHDAVGQIPSMDRDTQQANADMMSAPVSLDSAWVHQAAANGEGFAPYFMGLALYVGVLITWMLLRPVSDRSLAAPVPALRVVLASWLPGAVVAVLQVAALLAVLVLALGLHLAHPLATIGFTLLVGLTFLTLQQTINVLLGPAVGRVVVLVLLMLQLTSAGGTYPALTTPSFFQAIHGWLPMTHVVNGLREAITGDLGVQFHAAVAYLVVVIALSLVASTWSAMRRRVWTVQRLHPEVSI</sequence>
<evidence type="ECO:0000313" key="8">
    <source>
        <dbReference type="EMBL" id="QGF23084.1"/>
    </source>
</evidence>
<dbReference type="SUPFAM" id="SSF101967">
    <property type="entry name" value="Adhesin YadA, collagen-binding domain"/>
    <property type="match status" value="2"/>
</dbReference>
<dbReference type="AlphaFoldDB" id="A0A5Q2FCD7"/>
<evidence type="ECO:0000256" key="4">
    <source>
        <dbReference type="ARBA" id="ARBA00023136"/>
    </source>
</evidence>
<organism evidence="8 9">
    <name type="scientific">Raineyella fluvialis</name>
    <dbReference type="NCBI Taxonomy" id="2662261"/>
    <lineage>
        <taxon>Bacteria</taxon>
        <taxon>Bacillati</taxon>
        <taxon>Actinomycetota</taxon>
        <taxon>Actinomycetes</taxon>
        <taxon>Propionibacteriales</taxon>
        <taxon>Propionibacteriaceae</taxon>
        <taxon>Raineyella</taxon>
    </lineage>
</organism>